<keyword evidence="3 6" id="KW-0812">Transmembrane</keyword>
<evidence type="ECO:0000313" key="8">
    <source>
        <dbReference type="Proteomes" id="UP001240697"/>
    </source>
</evidence>
<feature type="transmembrane region" description="Helical" evidence="6">
    <location>
        <begin position="435"/>
        <end position="455"/>
    </location>
</feature>
<feature type="transmembrane region" description="Helical" evidence="6">
    <location>
        <begin position="38"/>
        <end position="60"/>
    </location>
</feature>
<feature type="transmembrane region" description="Helical" evidence="6">
    <location>
        <begin position="80"/>
        <end position="105"/>
    </location>
</feature>
<feature type="transmembrane region" description="Helical" evidence="6">
    <location>
        <begin position="362"/>
        <end position="386"/>
    </location>
</feature>
<keyword evidence="6" id="KW-0915">Sodium</keyword>
<evidence type="ECO:0000256" key="5">
    <source>
        <dbReference type="ARBA" id="ARBA00023136"/>
    </source>
</evidence>
<dbReference type="PANTHER" id="PTHR30341">
    <property type="entry name" value="SODIUM ION/PROTON ANTIPORTER NHAA-RELATED"/>
    <property type="match status" value="1"/>
</dbReference>
<keyword evidence="8" id="KW-1185">Reference proteome</keyword>
<feature type="transmembrane region" description="Helical" evidence="6">
    <location>
        <begin position="186"/>
        <end position="205"/>
    </location>
</feature>
<keyword evidence="6" id="KW-0050">Antiport</keyword>
<keyword evidence="5 6" id="KW-0472">Membrane</keyword>
<evidence type="ECO:0000313" key="7">
    <source>
        <dbReference type="EMBL" id="WHS66542.1"/>
    </source>
</evidence>
<name>A0ABY8SU00_9BURK</name>
<keyword evidence="4 6" id="KW-1133">Transmembrane helix</keyword>
<gene>
    <name evidence="6 7" type="primary">nhaA</name>
    <name evidence="7" type="ORF">QMY55_05230</name>
</gene>
<evidence type="ECO:0000256" key="6">
    <source>
        <dbReference type="HAMAP-Rule" id="MF_01844"/>
    </source>
</evidence>
<accession>A0ABY8SU00</accession>
<comment type="function">
    <text evidence="6">Na(+)/H(+) antiporter that extrudes sodium in exchange for external protons.</text>
</comment>
<feature type="transmembrane region" description="Helical" evidence="6">
    <location>
        <begin position="153"/>
        <end position="174"/>
    </location>
</feature>
<dbReference type="RefSeq" id="WP_283487619.1">
    <property type="nucleotide sequence ID" value="NZ_CP125947.1"/>
</dbReference>
<feature type="transmembrane region" description="Helical" evidence="6">
    <location>
        <begin position="126"/>
        <end position="147"/>
    </location>
</feature>
<protein>
    <recommendedName>
        <fullName evidence="6">Na(+)/H(+) antiporter NhaA</fullName>
    </recommendedName>
    <alternativeName>
        <fullName evidence="6">Sodium/proton antiporter NhaA</fullName>
    </alternativeName>
</protein>
<dbReference type="EMBL" id="CP125947">
    <property type="protein sequence ID" value="WHS66542.1"/>
    <property type="molecule type" value="Genomic_DNA"/>
</dbReference>
<dbReference type="Pfam" id="PF06965">
    <property type="entry name" value="Na_H_antiport_1"/>
    <property type="match status" value="1"/>
</dbReference>
<feature type="transmembrane region" description="Helical" evidence="6">
    <location>
        <begin position="398"/>
        <end position="423"/>
    </location>
</feature>
<dbReference type="Proteomes" id="UP001240697">
    <property type="component" value="Chromosome"/>
</dbReference>
<keyword evidence="6" id="KW-0406">Ion transport</keyword>
<sequence length="462" mass="48852">MDPQTLVQAPAPSAPQNEPRIPALQIATERLQEKIAHLLHIESFAGMVLMLAAAAALIWANSPWAASYFATWHAPVAMTLGAWSFSTDLHFIVNDVLMTIFFLVVGMEIRRELHDGALASLRQASLPLIAAVGGVIVPALIYMVWVGNEKTLLNGWAIPTATDIAFAVGVLALLGRNIPGSLRIFLLALAIIDDIVAVLIIAFFYSGGLQAMGFVIAGAGVLLVLLFNRMGIASAPLYVLPGAVLWFGLLKTGAHPTLAGVVLGLMTPVLMRPSVRPAQAMASQALQSAQAQLARPEPDAQQVHQNLRTVQAAQRDMLPPALRLPMMLHPWVSFGVMPIFALANAGVQFSGADLQASGPQSAMWAVMLALVLGKPLGVFVCTWLAVKSGLCSLPEGLNWRGVLLVGLLAGIGFTMSIFVGGLAFDDASLLGAAKLGILAGSAMAAVLGLSYGFVFRKRLQSH</sequence>
<comment type="catalytic activity">
    <reaction evidence="6">
        <text>Na(+)(in) + 2 H(+)(out) = Na(+)(out) + 2 H(+)(in)</text>
        <dbReference type="Rhea" id="RHEA:29251"/>
        <dbReference type="ChEBI" id="CHEBI:15378"/>
        <dbReference type="ChEBI" id="CHEBI:29101"/>
    </reaction>
</comment>
<organism evidence="7 8">
    <name type="scientific">Comamonas resistens</name>
    <dbReference type="NCBI Taxonomy" id="3046670"/>
    <lineage>
        <taxon>Bacteria</taxon>
        <taxon>Pseudomonadati</taxon>
        <taxon>Pseudomonadota</taxon>
        <taxon>Betaproteobacteria</taxon>
        <taxon>Burkholderiales</taxon>
        <taxon>Comamonadaceae</taxon>
        <taxon>Comamonas</taxon>
    </lineage>
</organism>
<comment type="subcellular location">
    <subcellularLocation>
        <location evidence="1">Cell inner membrane</location>
        <topology evidence="1">Multi-pass membrane protein</topology>
    </subcellularLocation>
    <subcellularLocation>
        <location evidence="6">Cell membrane</location>
        <topology evidence="6">Multi-pass membrane protein</topology>
    </subcellularLocation>
</comment>
<evidence type="ECO:0000256" key="4">
    <source>
        <dbReference type="ARBA" id="ARBA00022989"/>
    </source>
</evidence>
<evidence type="ECO:0000256" key="1">
    <source>
        <dbReference type="ARBA" id="ARBA00004429"/>
    </source>
</evidence>
<dbReference type="HAMAP" id="MF_01844">
    <property type="entry name" value="NhaA"/>
    <property type="match status" value="1"/>
</dbReference>
<proteinExistence type="inferred from homology"/>
<feature type="transmembrane region" description="Helical" evidence="6">
    <location>
        <begin position="211"/>
        <end position="227"/>
    </location>
</feature>
<dbReference type="InterPro" id="IPR004670">
    <property type="entry name" value="NhaA"/>
</dbReference>
<comment type="similarity">
    <text evidence="6">Belongs to the NhaA Na(+)/H(+) (TC 2.A.33) antiporter family.</text>
</comment>
<keyword evidence="6" id="KW-0813">Transport</keyword>
<keyword evidence="2 6" id="KW-1003">Cell membrane</keyword>
<evidence type="ECO:0000256" key="2">
    <source>
        <dbReference type="ARBA" id="ARBA00022475"/>
    </source>
</evidence>
<dbReference type="NCBIfam" id="TIGR00773">
    <property type="entry name" value="NhaA"/>
    <property type="match status" value="1"/>
</dbReference>
<dbReference type="InterPro" id="IPR023171">
    <property type="entry name" value="Na/H_antiporter_dom_sf"/>
</dbReference>
<feature type="transmembrane region" description="Helical" evidence="6">
    <location>
        <begin position="331"/>
        <end position="350"/>
    </location>
</feature>
<reference evidence="7 8" key="1">
    <citation type="submission" date="2023-05" db="EMBL/GenBank/DDBJ databases">
        <authorList>
            <person name="Yin Y."/>
            <person name="Lu Z."/>
        </authorList>
    </citation>
    <scope>NUCLEOTIDE SEQUENCE [LARGE SCALE GENOMIC DNA]</scope>
    <source>
        <strain evidence="7 8">ZM22</strain>
    </source>
</reference>
<evidence type="ECO:0000256" key="3">
    <source>
        <dbReference type="ARBA" id="ARBA00022692"/>
    </source>
</evidence>
<keyword evidence="6" id="KW-0739">Sodium transport</keyword>
<dbReference type="PANTHER" id="PTHR30341:SF0">
    <property type="entry name" value="NA(+)_H(+) ANTIPORTER NHAA"/>
    <property type="match status" value="1"/>
</dbReference>
<dbReference type="Gene3D" id="1.20.1530.10">
    <property type="entry name" value="Na+/H+ antiporter like domain"/>
    <property type="match status" value="1"/>
</dbReference>